<accession>A0A699X9Z5</accession>
<evidence type="ECO:0000313" key="1">
    <source>
        <dbReference type="EMBL" id="GFD53504.1"/>
    </source>
</evidence>
<protein>
    <submittedName>
        <fullName evidence="1">Uncharacterized protein</fullName>
    </submittedName>
</protein>
<feature type="non-terminal residue" evidence="1">
    <location>
        <position position="102"/>
    </location>
</feature>
<feature type="non-terminal residue" evidence="1">
    <location>
        <position position="1"/>
    </location>
</feature>
<name>A0A699X9Z5_TANCI</name>
<reference evidence="1" key="1">
    <citation type="journal article" date="2019" name="Sci. Rep.">
        <title>Draft genome of Tanacetum cinerariifolium, the natural source of mosquito coil.</title>
        <authorList>
            <person name="Yamashiro T."/>
            <person name="Shiraishi A."/>
            <person name="Satake H."/>
            <person name="Nakayama K."/>
        </authorList>
    </citation>
    <scope>NUCLEOTIDE SEQUENCE</scope>
</reference>
<organism evidence="1">
    <name type="scientific">Tanacetum cinerariifolium</name>
    <name type="common">Dalmatian daisy</name>
    <name type="synonym">Chrysanthemum cinerariifolium</name>
    <dbReference type="NCBI Taxonomy" id="118510"/>
    <lineage>
        <taxon>Eukaryota</taxon>
        <taxon>Viridiplantae</taxon>
        <taxon>Streptophyta</taxon>
        <taxon>Embryophyta</taxon>
        <taxon>Tracheophyta</taxon>
        <taxon>Spermatophyta</taxon>
        <taxon>Magnoliopsida</taxon>
        <taxon>eudicotyledons</taxon>
        <taxon>Gunneridae</taxon>
        <taxon>Pentapetalae</taxon>
        <taxon>asterids</taxon>
        <taxon>campanulids</taxon>
        <taxon>Asterales</taxon>
        <taxon>Asteraceae</taxon>
        <taxon>Asteroideae</taxon>
        <taxon>Anthemideae</taxon>
        <taxon>Anthemidinae</taxon>
        <taxon>Tanacetum</taxon>
    </lineage>
</organism>
<sequence length="102" mass="10172">LAEPGVGDVEAAHLAALGLQELVAIHRVVEVVGEVVVQGQIRAYRIGVRFGQRIGAAAAPFGGEAVARGAAAVAGVDRAVVVQAAILHGAQWHLAGGVPGAL</sequence>
<dbReference type="EMBL" id="BKCJ011795157">
    <property type="protein sequence ID" value="GFD53504.1"/>
    <property type="molecule type" value="Genomic_DNA"/>
</dbReference>
<proteinExistence type="predicted"/>
<gene>
    <name evidence="1" type="ORF">Tci_925473</name>
</gene>
<comment type="caution">
    <text evidence="1">The sequence shown here is derived from an EMBL/GenBank/DDBJ whole genome shotgun (WGS) entry which is preliminary data.</text>
</comment>
<dbReference type="AlphaFoldDB" id="A0A699X9Z5"/>